<dbReference type="Pfam" id="PF03450">
    <property type="entry name" value="CO_deh_flav_C"/>
    <property type="match status" value="1"/>
</dbReference>
<dbReference type="SUPFAM" id="SSF56176">
    <property type="entry name" value="FAD-binding/transporter-associated domain-like"/>
    <property type="match status" value="1"/>
</dbReference>
<dbReference type="InterPro" id="IPR016169">
    <property type="entry name" value="FAD-bd_PCMH_sub2"/>
</dbReference>
<keyword evidence="1" id="KW-0285">Flavoprotein</keyword>
<dbReference type="GO" id="GO:0016491">
    <property type="term" value="F:oxidoreductase activity"/>
    <property type="evidence" value="ECO:0007669"/>
    <property type="project" value="InterPro"/>
</dbReference>
<dbReference type="Gene3D" id="3.30.43.10">
    <property type="entry name" value="Uridine Diphospho-n-acetylenolpyruvylglucosamine Reductase, domain 2"/>
    <property type="match status" value="1"/>
</dbReference>
<dbReference type="STRING" id="1619313.EM595_2964"/>
<dbReference type="PANTHER" id="PTHR42659">
    <property type="entry name" value="XANTHINE DEHYDROGENASE SUBUNIT C-RELATED"/>
    <property type="match status" value="1"/>
</dbReference>
<dbReference type="AlphaFoldDB" id="A0A0U5L7R8"/>
<dbReference type="OrthoDB" id="9814706at2"/>
<evidence type="ECO:0000259" key="2">
    <source>
        <dbReference type="PROSITE" id="PS51387"/>
    </source>
</evidence>
<gene>
    <name evidence="3" type="ORF">EM595_2964</name>
</gene>
<dbReference type="PANTHER" id="PTHR42659:SF9">
    <property type="entry name" value="XANTHINE DEHYDROGENASE FAD-BINDING SUBUNIT XDHB-RELATED"/>
    <property type="match status" value="1"/>
</dbReference>
<protein>
    <recommendedName>
        <fullName evidence="2">FAD-binding PCMH-type domain-containing protein</fullName>
    </recommendedName>
</protein>
<dbReference type="SMART" id="SM01092">
    <property type="entry name" value="CO_deh_flav_C"/>
    <property type="match status" value="1"/>
</dbReference>
<keyword evidence="1" id="KW-0274">FAD</keyword>
<dbReference type="GO" id="GO:0071949">
    <property type="term" value="F:FAD binding"/>
    <property type="evidence" value="ECO:0007669"/>
    <property type="project" value="InterPro"/>
</dbReference>
<dbReference type="InterPro" id="IPR051312">
    <property type="entry name" value="Diverse_Substr_Oxidored"/>
</dbReference>
<dbReference type="InterPro" id="IPR016167">
    <property type="entry name" value="FAD-bd_PCMH_sub1"/>
</dbReference>
<dbReference type="SUPFAM" id="SSF55447">
    <property type="entry name" value="CO dehydrogenase flavoprotein C-terminal domain-like"/>
    <property type="match status" value="1"/>
</dbReference>
<dbReference type="Gene3D" id="3.30.390.50">
    <property type="entry name" value="CO dehydrogenase flavoprotein, C-terminal domain"/>
    <property type="match status" value="1"/>
</dbReference>
<organism evidence="3 4">
    <name type="scientific">Duffyella gerundensis</name>
    <dbReference type="NCBI Taxonomy" id="1619313"/>
    <lineage>
        <taxon>Bacteria</taxon>
        <taxon>Pseudomonadati</taxon>
        <taxon>Pseudomonadota</taxon>
        <taxon>Gammaproteobacteria</taxon>
        <taxon>Enterobacterales</taxon>
        <taxon>Erwiniaceae</taxon>
        <taxon>Duffyella</taxon>
    </lineage>
</organism>
<dbReference type="PATRIC" id="fig|1619313.3.peg.3076"/>
<dbReference type="KEGG" id="ege:EM595_2964"/>
<dbReference type="InterPro" id="IPR036683">
    <property type="entry name" value="CO_DH_flav_C_dom_sf"/>
</dbReference>
<dbReference type="RefSeq" id="WP_067433629.1">
    <property type="nucleotide sequence ID" value="NZ_CP072598.1"/>
</dbReference>
<name>A0A0U5L7R8_9GAMM</name>
<dbReference type="Gene3D" id="3.30.465.10">
    <property type="match status" value="2"/>
</dbReference>
<reference evidence="4" key="1">
    <citation type="submission" date="2015-11" db="EMBL/GenBank/DDBJ databases">
        <authorList>
            <person name="Blom J."/>
        </authorList>
    </citation>
    <scope>NUCLEOTIDE SEQUENCE [LARGE SCALE GENOMIC DNA]</scope>
</reference>
<proteinExistence type="predicted"/>
<evidence type="ECO:0000256" key="1">
    <source>
        <dbReference type="ARBA" id="ARBA00022827"/>
    </source>
</evidence>
<dbReference type="Pfam" id="PF00941">
    <property type="entry name" value="FAD_binding_5"/>
    <property type="match status" value="1"/>
</dbReference>
<dbReference type="Proteomes" id="UP000059419">
    <property type="component" value="Chromosome 1"/>
</dbReference>
<evidence type="ECO:0000313" key="3">
    <source>
        <dbReference type="EMBL" id="CUU25195.1"/>
    </source>
</evidence>
<evidence type="ECO:0000313" key="4">
    <source>
        <dbReference type="Proteomes" id="UP000059419"/>
    </source>
</evidence>
<dbReference type="EMBL" id="LN907827">
    <property type="protein sequence ID" value="CUU25195.1"/>
    <property type="molecule type" value="Genomic_DNA"/>
</dbReference>
<dbReference type="InterPro" id="IPR002346">
    <property type="entry name" value="Mopterin_DH_FAD-bd"/>
</dbReference>
<accession>A0A0U5L7R8</accession>
<dbReference type="InterPro" id="IPR005107">
    <property type="entry name" value="CO_DH_flav_C"/>
</dbReference>
<dbReference type="InterPro" id="IPR036318">
    <property type="entry name" value="FAD-bd_PCMH-like_sf"/>
</dbReference>
<dbReference type="PROSITE" id="PS51387">
    <property type="entry name" value="FAD_PCMH"/>
    <property type="match status" value="1"/>
</dbReference>
<dbReference type="InterPro" id="IPR016166">
    <property type="entry name" value="FAD-bd_PCMH"/>
</dbReference>
<feature type="domain" description="FAD-binding PCMH-type" evidence="2">
    <location>
        <begin position="1"/>
        <end position="225"/>
    </location>
</feature>
<sequence>MNPFHYQRASSSDAAIELRSQQDNSRFLAGGTTLLDLMKCGVEQPETLIDISQLSGLDTLRFEDDKITIGALASMSQLADHPQCQALAPAIYGSLWQAASPQLRNMATIGGNLRQRTRCVYFRDPATFPACNKRQPGSGCAALDGVNANHAIFGTSDSCIAVYPGDLAIALTAFDAQVVLRNSQQQERRVAIGDFFLLPGDRPDQEHDIAADEMIIAVEVPNVPALRQSHYLKVRDRASYEFAAASAAVGLEIEDGVIRDVRIALGGLATKPWRATAVEQALRGKPFSEEALRLAAEQSIADADPRPQSQFKVTLTPRVIVRALLAAAEPAQRGE</sequence>
<keyword evidence="4" id="KW-1185">Reference proteome</keyword>